<dbReference type="GO" id="GO:0046872">
    <property type="term" value="F:metal ion binding"/>
    <property type="evidence" value="ECO:0007669"/>
    <property type="project" value="UniProtKB-KW"/>
</dbReference>
<dbReference type="PANTHER" id="PTHR30037">
    <property type="entry name" value="DNA-3-METHYLADENINE GLYCOSYLASE 1"/>
    <property type="match status" value="1"/>
</dbReference>
<feature type="binding site" evidence="7">
    <location>
        <position position="160"/>
    </location>
    <ligand>
        <name>Zn(2+)</name>
        <dbReference type="ChEBI" id="CHEBI:29105"/>
    </ligand>
</feature>
<protein>
    <recommendedName>
        <fullName evidence="8">Methylated-DNA-[protein]-cysteine S-methyltransferase DNA binding domain-containing protein</fullName>
    </recommendedName>
</protein>
<dbReference type="GO" id="GO:0006284">
    <property type="term" value="P:base-excision repair"/>
    <property type="evidence" value="ECO:0007669"/>
    <property type="project" value="InterPro"/>
</dbReference>
<dbReference type="InterPro" id="IPR001497">
    <property type="entry name" value="MethylDNA_cys_MeTrfase_AS"/>
</dbReference>
<comment type="catalytic activity">
    <reaction evidence="1">
        <text>a 4-O-methyl-thymidine in DNA + L-cysteinyl-[protein] = a thymidine in DNA + S-methyl-L-cysteinyl-[protein]</text>
        <dbReference type="Rhea" id="RHEA:53428"/>
        <dbReference type="Rhea" id="RHEA-COMP:10131"/>
        <dbReference type="Rhea" id="RHEA-COMP:10132"/>
        <dbReference type="Rhea" id="RHEA-COMP:13555"/>
        <dbReference type="Rhea" id="RHEA-COMP:13556"/>
        <dbReference type="ChEBI" id="CHEBI:29950"/>
        <dbReference type="ChEBI" id="CHEBI:82612"/>
        <dbReference type="ChEBI" id="CHEBI:137386"/>
        <dbReference type="ChEBI" id="CHEBI:137387"/>
        <dbReference type="EC" id="2.1.1.63"/>
    </reaction>
</comment>
<evidence type="ECO:0000256" key="5">
    <source>
        <dbReference type="ARBA" id="ARBA00023204"/>
    </source>
</evidence>
<dbReference type="Gene3D" id="1.10.10.10">
    <property type="entry name" value="Winged helix-like DNA-binding domain superfamily/Winged helix DNA-binding domain"/>
    <property type="match status" value="1"/>
</dbReference>
<dbReference type="SUPFAM" id="SSF48150">
    <property type="entry name" value="DNA-glycosylase"/>
    <property type="match status" value="1"/>
</dbReference>
<dbReference type="Pfam" id="PF03352">
    <property type="entry name" value="Adenine_glyco"/>
    <property type="match status" value="1"/>
</dbReference>
<accession>A0A2H0UIE1</accession>
<dbReference type="InterPro" id="IPR005019">
    <property type="entry name" value="Adenine_glyco"/>
</dbReference>
<dbReference type="Proteomes" id="UP000229612">
    <property type="component" value="Unassembled WGS sequence"/>
</dbReference>
<evidence type="ECO:0000259" key="8">
    <source>
        <dbReference type="Pfam" id="PF01035"/>
    </source>
</evidence>
<dbReference type="InterPro" id="IPR036217">
    <property type="entry name" value="MethylDNA_cys_MeTrfase_DNAb"/>
</dbReference>
<dbReference type="CDD" id="cd06445">
    <property type="entry name" value="ATase"/>
    <property type="match status" value="1"/>
</dbReference>
<dbReference type="Pfam" id="PF01035">
    <property type="entry name" value="DNA_binding_1"/>
    <property type="match status" value="1"/>
</dbReference>
<dbReference type="AlphaFoldDB" id="A0A2H0UIE1"/>
<dbReference type="InterPro" id="IPR036388">
    <property type="entry name" value="WH-like_DNA-bd_sf"/>
</dbReference>
<keyword evidence="4" id="KW-0227">DNA damage</keyword>
<evidence type="ECO:0000256" key="6">
    <source>
        <dbReference type="ARBA" id="ARBA00049348"/>
    </source>
</evidence>
<dbReference type="GO" id="GO:0003908">
    <property type="term" value="F:methylated-DNA-[protein]-cysteine S-methyltransferase activity"/>
    <property type="evidence" value="ECO:0007669"/>
    <property type="project" value="UniProtKB-EC"/>
</dbReference>
<organism evidence="9 10">
    <name type="scientific">Candidatus Kaiserbacteria bacterium CG10_big_fil_rev_8_21_14_0_10_44_10</name>
    <dbReference type="NCBI Taxonomy" id="1974606"/>
    <lineage>
        <taxon>Bacteria</taxon>
        <taxon>Candidatus Kaiseribacteriota</taxon>
    </lineage>
</organism>
<dbReference type="PROSITE" id="PS00374">
    <property type="entry name" value="MGMT"/>
    <property type="match status" value="1"/>
</dbReference>
<evidence type="ECO:0000313" key="9">
    <source>
        <dbReference type="EMBL" id="PIR86171.1"/>
    </source>
</evidence>
<evidence type="ECO:0000256" key="3">
    <source>
        <dbReference type="ARBA" id="ARBA00022679"/>
    </source>
</evidence>
<feature type="binding site" evidence="7">
    <location>
        <position position="17"/>
    </location>
    <ligand>
        <name>Zn(2+)</name>
        <dbReference type="ChEBI" id="CHEBI:29105"/>
    </ligand>
</feature>
<keyword evidence="2" id="KW-0489">Methyltransferase</keyword>
<reference evidence="10" key="1">
    <citation type="submission" date="2017-09" db="EMBL/GenBank/DDBJ databases">
        <title>Depth-based differentiation of microbial function through sediment-hosted aquifers and enrichment of novel symbionts in the deep terrestrial subsurface.</title>
        <authorList>
            <person name="Probst A.J."/>
            <person name="Ladd B."/>
            <person name="Jarett J.K."/>
            <person name="Geller-Mcgrath D.E."/>
            <person name="Sieber C.M.K."/>
            <person name="Emerson J.B."/>
            <person name="Anantharaman K."/>
            <person name="Thomas B.C."/>
            <person name="Malmstrom R."/>
            <person name="Stieglmeier M."/>
            <person name="Klingl A."/>
            <person name="Woyke T."/>
            <person name="Ryan C.M."/>
            <person name="Banfield J.F."/>
        </authorList>
    </citation>
    <scope>NUCLEOTIDE SEQUENCE [LARGE SCALE GENOMIC DNA]</scope>
</reference>
<keyword evidence="3" id="KW-0808">Transferase</keyword>
<dbReference type="SUPFAM" id="SSF46767">
    <property type="entry name" value="Methylated DNA-protein cysteine methyltransferase, C-terminal domain"/>
    <property type="match status" value="1"/>
</dbReference>
<dbReference type="InterPro" id="IPR011257">
    <property type="entry name" value="DNA_glycosylase"/>
</dbReference>
<dbReference type="Gene3D" id="1.10.340.30">
    <property type="entry name" value="Hypothetical protein, domain 2"/>
    <property type="match status" value="1"/>
</dbReference>
<dbReference type="PANTHER" id="PTHR30037:SF4">
    <property type="entry name" value="DNA-3-METHYLADENINE GLYCOSYLASE I"/>
    <property type="match status" value="1"/>
</dbReference>
<keyword evidence="5" id="KW-0234">DNA repair</keyword>
<proteinExistence type="predicted"/>
<dbReference type="EMBL" id="PFBG01000005">
    <property type="protein sequence ID" value="PIR86171.1"/>
    <property type="molecule type" value="Genomic_DNA"/>
</dbReference>
<dbReference type="NCBIfam" id="TIGR00589">
    <property type="entry name" value="ogt"/>
    <property type="match status" value="1"/>
</dbReference>
<name>A0A2H0UIE1_9BACT</name>
<feature type="domain" description="Methylated-DNA-[protein]-cysteine S-methyltransferase DNA binding" evidence="8">
    <location>
        <begin position="171"/>
        <end position="248"/>
    </location>
</feature>
<comment type="caution">
    <text evidence="9">The sequence shown here is derived from an EMBL/GenBank/DDBJ whole genome shotgun (WGS) entry which is preliminary data.</text>
</comment>
<feature type="binding site" evidence="7">
    <location>
        <position position="4"/>
    </location>
    <ligand>
        <name>Zn(2+)</name>
        <dbReference type="ChEBI" id="CHEBI:29105"/>
    </ligand>
</feature>
<dbReference type="InterPro" id="IPR014048">
    <property type="entry name" value="MethylDNA_cys_MeTrfase_DNA-bd"/>
</dbReference>
<keyword evidence="7" id="KW-0479">Metal-binding</keyword>
<evidence type="ECO:0000256" key="1">
    <source>
        <dbReference type="ARBA" id="ARBA00001286"/>
    </source>
</evidence>
<sequence>MSYCKFAPNNSIHQHYHSKEYGFPVDDDNVLFERLALEINQAGLSWELMLKKREGFNKAFKNFDIDKVARFGVRDIERLLKDEGIIRNRLKVLAVINNAKVIKEIQRTHGSFANWLAIHSNGHLEPKEGVKLFKKQGFKFVGGEIMKEFLQSVGHLPSPHDKDCPVQKDIFKAKVLAIVKAIPRGETMTYGEVAKCAGSPQSARAVGALMKQNKDKKIPCHRVVARNGVGGYNGLRGPSKEELLKKERIS</sequence>
<dbReference type="GO" id="GO:0032259">
    <property type="term" value="P:methylation"/>
    <property type="evidence" value="ECO:0007669"/>
    <property type="project" value="UniProtKB-KW"/>
</dbReference>
<gene>
    <name evidence="9" type="ORF">COU14_00465</name>
</gene>
<comment type="catalytic activity">
    <reaction evidence="6">
        <text>a 6-O-methyl-2'-deoxyguanosine in DNA + L-cysteinyl-[protein] = S-methyl-L-cysteinyl-[protein] + a 2'-deoxyguanosine in DNA</text>
        <dbReference type="Rhea" id="RHEA:24000"/>
        <dbReference type="Rhea" id="RHEA-COMP:10131"/>
        <dbReference type="Rhea" id="RHEA-COMP:10132"/>
        <dbReference type="Rhea" id="RHEA-COMP:11367"/>
        <dbReference type="Rhea" id="RHEA-COMP:11368"/>
        <dbReference type="ChEBI" id="CHEBI:29950"/>
        <dbReference type="ChEBI" id="CHEBI:82612"/>
        <dbReference type="ChEBI" id="CHEBI:85445"/>
        <dbReference type="ChEBI" id="CHEBI:85448"/>
        <dbReference type="EC" id="2.1.1.63"/>
    </reaction>
</comment>
<keyword evidence="7" id="KW-0862">Zinc</keyword>
<evidence type="ECO:0000256" key="7">
    <source>
        <dbReference type="PIRSR" id="PIRSR605019-1"/>
    </source>
</evidence>
<feature type="binding site" evidence="7">
    <location>
        <position position="164"/>
    </location>
    <ligand>
        <name>Zn(2+)</name>
        <dbReference type="ChEBI" id="CHEBI:29105"/>
    </ligand>
</feature>
<evidence type="ECO:0000256" key="2">
    <source>
        <dbReference type="ARBA" id="ARBA00022603"/>
    </source>
</evidence>
<dbReference type="GO" id="GO:0008725">
    <property type="term" value="F:DNA-3-methyladenine glycosylase activity"/>
    <property type="evidence" value="ECO:0007669"/>
    <property type="project" value="InterPro"/>
</dbReference>
<dbReference type="InterPro" id="IPR052891">
    <property type="entry name" value="DNA-3mA_glycosylase"/>
</dbReference>
<evidence type="ECO:0000256" key="4">
    <source>
        <dbReference type="ARBA" id="ARBA00022763"/>
    </source>
</evidence>
<evidence type="ECO:0000313" key="10">
    <source>
        <dbReference type="Proteomes" id="UP000229612"/>
    </source>
</evidence>